<accession>F0WF50</accession>
<gene>
    <name evidence="1" type="primary">AlNc14C80G5244</name>
    <name evidence="1" type="ORF">ALNC14_059750</name>
</gene>
<reference evidence="1" key="1">
    <citation type="journal article" date="2011" name="PLoS Biol.">
        <title>Gene gain and loss during evolution of obligate parasitism in the white rust pathogen of Arabidopsis thaliana.</title>
        <authorList>
            <person name="Kemen E."/>
            <person name="Gardiner A."/>
            <person name="Schultz-Larsen T."/>
            <person name="Kemen A.C."/>
            <person name="Balmuth A.L."/>
            <person name="Robert-Seilaniantz A."/>
            <person name="Bailey K."/>
            <person name="Holub E."/>
            <person name="Studholme D.J."/>
            <person name="Maclean D."/>
            <person name="Jones J.D."/>
        </authorList>
    </citation>
    <scope>NUCLEOTIDE SEQUENCE</scope>
</reference>
<organism evidence="1">
    <name type="scientific">Albugo laibachii Nc14</name>
    <dbReference type="NCBI Taxonomy" id="890382"/>
    <lineage>
        <taxon>Eukaryota</taxon>
        <taxon>Sar</taxon>
        <taxon>Stramenopiles</taxon>
        <taxon>Oomycota</taxon>
        <taxon>Peronosporomycetes</taxon>
        <taxon>Albuginales</taxon>
        <taxon>Albuginaceae</taxon>
        <taxon>Albugo</taxon>
    </lineage>
</organism>
<proteinExistence type="predicted"/>
<dbReference type="HOGENOM" id="CLU_2054042_0_0_1"/>
<dbReference type="AlphaFoldDB" id="F0WF50"/>
<sequence>MDLSAQDDIRAELNVRINRKQASSKTVEKLAKVHHPNWGSTAITFGHVKQQRVGLVRRYGLPNSPKKLIPGDVRKKEWLTGELDTKKGTIRSRRGPVQTQQYAFRLGPSKNLRCFNVQPT</sequence>
<name>F0WF50_9STRA</name>
<protein>
    <submittedName>
        <fullName evidence="1">AlNc14C80G5244 protein</fullName>
    </submittedName>
</protein>
<dbReference type="EMBL" id="FR824125">
    <property type="protein sequence ID" value="CCA19832.1"/>
    <property type="molecule type" value="Genomic_DNA"/>
</dbReference>
<reference evidence="1" key="2">
    <citation type="submission" date="2011-02" db="EMBL/GenBank/DDBJ databases">
        <authorList>
            <person name="MacLean D."/>
        </authorList>
    </citation>
    <scope>NUCLEOTIDE SEQUENCE</scope>
</reference>
<evidence type="ECO:0000313" key="1">
    <source>
        <dbReference type="EMBL" id="CCA19832.1"/>
    </source>
</evidence>